<evidence type="ECO:0000313" key="2">
    <source>
        <dbReference type="Proteomes" id="UP000284403"/>
    </source>
</evidence>
<comment type="caution">
    <text evidence="1">The sequence shown here is derived from an EMBL/GenBank/DDBJ whole genome shotgun (WGS) entry which is preliminary data.</text>
</comment>
<accession>A0A3R7JWH6</accession>
<sequence>MAVRTAVERGHTLTNAVGGVHGAGDNSSTAGQRCAASCTASQPDGTRLRGGLAVPAEGGRVHCRLLRSLCGGGGCGGLSKAIGEGALRTKGPKAFEVRRRVVSGAPGVAASVVDECRPPPPLPAAAPR</sequence>
<reference evidence="1 2" key="1">
    <citation type="journal article" date="2018" name="BMC Genomics">
        <title>Genomic comparison of Trypanosoma conorhini and Trypanosoma rangeli to Trypanosoma cruzi strains of high and low virulence.</title>
        <authorList>
            <person name="Bradwell K.R."/>
            <person name="Koparde V.N."/>
            <person name="Matveyev A.V."/>
            <person name="Serrano M.G."/>
            <person name="Alves J.M."/>
            <person name="Parikh H."/>
            <person name="Huang B."/>
            <person name="Lee V."/>
            <person name="Espinosa-Alvarez O."/>
            <person name="Ortiz P.A."/>
            <person name="Costa-Martins A.G."/>
            <person name="Teixeira M.M."/>
            <person name="Buck G.A."/>
        </authorList>
    </citation>
    <scope>NUCLEOTIDE SEQUENCE [LARGE SCALE GENOMIC DNA]</scope>
    <source>
        <strain evidence="1 2">025E</strain>
    </source>
</reference>
<dbReference type="RefSeq" id="XP_029223724.1">
    <property type="nucleotide sequence ID" value="XM_029376188.1"/>
</dbReference>
<name>A0A3R7JWH6_9TRYP</name>
<gene>
    <name evidence="1" type="ORF">Tco025E_09369</name>
</gene>
<protein>
    <submittedName>
        <fullName evidence="1">Uncharacterized protein</fullName>
    </submittedName>
</protein>
<dbReference type="GeneID" id="40322980"/>
<dbReference type="Proteomes" id="UP000284403">
    <property type="component" value="Unassembled WGS sequence"/>
</dbReference>
<keyword evidence="2" id="KW-1185">Reference proteome</keyword>
<dbReference type="AlphaFoldDB" id="A0A3R7JWH6"/>
<dbReference type="EMBL" id="MKKU01001081">
    <property type="protein sequence ID" value="RNE97936.1"/>
    <property type="molecule type" value="Genomic_DNA"/>
</dbReference>
<proteinExistence type="predicted"/>
<organism evidence="1 2">
    <name type="scientific">Trypanosoma conorhini</name>
    <dbReference type="NCBI Taxonomy" id="83891"/>
    <lineage>
        <taxon>Eukaryota</taxon>
        <taxon>Discoba</taxon>
        <taxon>Euglenozoa</taxon>
        <taxon>Kinetoplastea</taxon>
        <taxon>Metakinetoplastina</taxon>
        <taxon>Trypanosomatida</taxon>
        <taxon>Trypanosomatidae</taxon>
        <taxon>Trypanosoma</taxon>
    </lineage>
</organism>
<evidence type="ECO:0000313" key="1">
    <source>
        <dbReference type="EMBL" id="RNE97936.1"/>
    </source>
</evidence>